<dbReference type="InterPro" id="IPR022172">
    <property type="entry name" value="DUF3703"/>
</dbReference>
<accession>A0A090Q391</accession>
<dbReference type="STRING" id="319236.BST91_02765"/>
<sequence>MVGGWKSFIDHVPIGNTGGSNVPPLKRMEMPEDLIKILKKYRKTL</sequence>
<dbReference type="Proteomes" id="UP000029221">
    <property type="component" value="Unassembled WGS sequence"/>
</dbReference>
<keyword evidence="2" id="KW-1185">Reference proteome</keyword>
<reference evidence="1" key="1">
    <citation type="journal article" date="2014" name="Genome Announc.">
        <title>Draft Genome Sequences of Marine Flavobacterium Nonlabens Strains NR17, NR24, NR27, NR32, NR33, and Ara13.</title>
        <authorList>
            <person name="Nakanishi M."/>
            <person name="Meirelles P."/>
            <person name="Suzuki R."/>
            <person name="Takatani N."/>
            <person name="Mino S."/>
            <person name="Suda W."/>
            <person name="Oshima K."/>
            <person name="Hattori M."/>
            <person name="Ohkuma M."/>
            <person name="Hosokawa M."/>
            <person name="Miyashita K."/>
            <person name="Thompson F.L."/>
            <person name="Niwa A."/>
            <person name="Sawabe T."/>
            <person name="Sawabe T."/>
        </authorList>
    </citation>
    <scope>NUCLEOTIDE SEQUENCE [LARGE SCALE GENOMIC DNA]</scope>
    <source>
        <strain evidence="1">JCM 19294</strain>
    </source>
</reference>
<dbReference type="Pfam" id="PF12487">
    <property type="entry name" value="DUF3703"/>
    <property type="match status" value="1"/>
</dbReference>
<evidence type="ECO:0000313" key="1">
    <source>
        <dbReference type="EMBL" id="GAK96677.1"/>
    </source>
</evidence>
<gene>
    <name evidence="1" type="ORF">JCM19294_986</name>
</gene>
<dbReference type="EMBL" id="BBML01000003">
    <property type="protein sequence ID" value="GAK96677.1"/>
    <property type="molecule type" value="Genomic_DNA"/>
</dbReference>
<dbReference type="AlphaFoldDB" id="A0A090Q391"/>
<comment type="caution">
    <text evidence="1">The sequence shown here is derived from an EMBL/GenBank/DDBJ whole genome shotgun (WGS) entry which is preliminary data.</text>
</comment>
<name>A0A090Q391_9FLAO</name>
<protein>
    <submittedName>
        <fullName evidence="1">Uncharacterized protein</fullName>
    </submittedName>
</protein>
<organism evidence="1 2">
    <name type="scientific">Nonlabens tegetincola</name>
    <dbReference type="NCBI Taxonomy" id="323273"/>
    <lineage>
        <taxon>Bacteria</taxon>
        <taxon>Pseudomonadati</taxon>
        <taxon>Bacteroidota</taxon>
        <taxon>Flavobacteriia</taxon>
        <taxon>Flavobacteriales</taxon>
        <taxon>Flavobacteriaceae</taxon>
        <taxon>Nonlabens</taxon>
    </lineage>
</organism>
<evidence type="ECO:0000313" key="2">
    <source>
        <dbReference type="Proteomes" id="UP000029221"/>
    </source>
</evidence>
<proteinExistence type="predicted"/>
<dbReference type="eggNOG" id="ENOG5033E49">
    <property type="taxonomic scope" value="Bacteria"/>
</dbReference>